<evidence type="ECO:0000313" key="3">
    <source>
        <dbReference type="Proteomes" id="UP000694568"/>
    </source>
</evidence>
<dbReference type="PANTHER" id="PTHR47901:SF3">
    <property type="entry name" value="CASPASE-1"/>
    <property type="match status" value="1"/>
</dbReference>
<dbReference type="GeneTree" id="ENSGT00990000203749"/>
<keyword evidence="3" id="KW-1185">Reference proteome</keyword>
<dbReference type="Pfam" id="PF00619">
    <property type="entry name" value="CARD"/>
    <property type="match status" value="1"/>
</dbReference>
<accession>A0A8D0AAN3</accession>
<dbReference type="GO" id="GO:0004197">
    <property type="term" value="F:cysteine-type endopeptidase activity"/>
    <property type="evidence" value="ECO:0007669"/>
    <property type="project" value="InterPro"/>
</dbReference>
<dbReference type="SUPFAM" id="SSF47986">
    <property type="entry name" value="DEATH domain"/>
    <property type="match status" value="1"/>
</dbReference>
<reference evidence="2" key="1">
    <citation type="submission" date="2025-08" db="UniProtKB">
        <authorList>
            <consortium name="Ensembl"/>
        </authorList>
    </citation>
    <scope>IDENTIFICATION</scope>
</reference>
<reference evidence="2" key="2">
    <citation type="submission" date="2025-09" db="UniProtKB">
        <authorList>
            <consortium name="Ensembl"/>
        </authorList>
    </citation>
    <scope>IDENTIFICATION</scope>
</reference>
<organism evidence="2 3">
    <name type="scientific">Sander lucioperca</name>
    <name type="common">Pike-perch</name>
    <name type="synonym">Perca lucioperca</name>
    <dbReference type="NCBI Taxonomy" id="283035"/>
    <lineage>
        <taxon>Eukaryota</taxon>
        <taxon>Metazoa</taxon>
        <taxon>Chordata</taxon>
        <taxon>Craniata</taxon>
        <taxon>Vertebrata</taxon>
        <taxon>Euteleostomi</taxon>
        <taxon>Actinopterygii</taxon>
        <taxon>Neopterygii</taxon>
        <taxon>Teleostei</taxon>
        <taxon>Neoteleostei</taxon>
        <taxon>Acanthomorphata</taxon>
        <taxon>Eupercaria</taxon>
        <taxon>Perciformes</taxon>
        <taxon>Percoidei</taxon>
        <taxon>Percidae</taxon>
        <taxon>Luciopercinae</taxon>
        <taxon>Sander</taxon>
    </lineage>
</organism>
<dbReference type="PANTHER" id="PTHR47901">
    <property type="entry name" value="CASPASE RECRUITMENT DOMAIN-CONTAINING PROTEIN 18"/>
    <property type="match status" value="1"/>
</dbReference>
<dbReference type="AlphaFoldDB" id="A0A8D0AAN3"/>
<sequence>MAGELARVRGKFVDKVSKGLIKQLLDDLLDDGVLNDGEKDSILEENNTTADKARSLIDTIKKKGDVASRKMILCLSRNTVVFLNDCASLPHVPLRP</sequence>
<dbReference type="InterPro" id="IPR001315">
    <property type="entry name" value="CARD"/>
</dbReference>
<protein>
    <recommendedName>
        <fullName evidence="1">CARD domain-containing protein</fullName>
    </recommendedName>
</protein>
<dbReference type="PROSITE" id="PS50209">
    <property type="entry name" value="CARD"/>
    <property type="match status" value="1"/>
</dbReference>
<dbReference type="GO" id="GO:0097169">
    <property type="term" value="C:AIM2 inflammasome complex"/>
    <property type="evidence" value="ECO:0007669"/>
    <property type="project" value="TreeGrafter"/>
</dbReference>
<dbReference type="SMART" id="SM00114">
    <property type="entry name" value="CARD"/>
    <property type="match status" value="1"/>
</dbReference>
<dbReference type="InterPro" id="IPR002398">
    <property type="entry name" value="Pept_C14"/>
</dbReference>
<dbReference type="GO" id="GO:0072557">
    <property type="term" value="C:IPAF inflammasome complex"/>
    <property type="evidence" value="ECO:0007669"/>
    <property type="project" value="TreeGrafter"/>
</dbReference>
<proteinExistence type="predicted"/>
<evidence type="ECO:0000313" key="2">
    <source>
        <dbReference type="Ensembl" id="ENSSLUP00000052163.1"/>
    </source>
</evidence>
<dbReference type="Proteomes" id="UP000694568">
    <property type="component" value="Unplaced"/>
</dbReference>
<dbReference type="GO" id="GO:0050727">
    <property type="term" value="P:regulation of inflammatory response"/>
    <property type="evidence" value="ECO:0007669"/>
    <property type="project" value="TreeGrafter"/>
</dbReference>
<dbReference type="GO" id="GO:0072559">
    <property type="term" value="C:NLRP3 inflammasome complex"/>
    <property type="evidence" value="ECO:0007669"/>
    <property type="project" value="TreeGrafter"/>
</dbReference>
<dbReference type="Ensembl" id="ENSSLUT00000053699.1">
    <property type="protein sequence ID" value="ENSSLUP00000052163.1"/>
    <property type="gene ID" value="ENSSLUG00000022673.1"/>
</dbReference>
<dbReference type="GO" id="GO:0042981">
    <property type="term" value="P:regulation of apoptotic process"/>
    <property type="evidence" value="ECO:0007669"/>
    <property type="project" value="InterPro"/>
</dbReference>
<dbReference type="Gene3D" id="1.10.533.10">
    <property type="entry name" value="Death Domain, Fas"/>
    <property type="match status" value="1"/>
</dbReference>
<feature type="domain" description="CARD" evidence="1">
    <location>
        <begin position="1"/>
        <end position="75"/>
    </location>
</feature>
<dbReference type="InterPro" id="IPR011029">
    <property type="entry name" value="DEATH-like_dom_sf"/>
</dbReference>
<dbReference type="GO" id="GO:0006508">
    <property type="term" value="P:proteolysis"/>
    <property type="evidence" value="ECO:0007669"/>
    <property type="project" value="InterPro"/>
</dbReference>
<evidence type="ECO:0000259" key="1">
    <source>
        <dbReference type="PROSITE" id="PS50209"/>
    </source>
</evidence>
<name>A0A8D0AAN3_SANLU</name>